<comment type="caution">
    <text evidence="8">The sequence shown here is derived from an EMBL/GenBank/DDBJ whole genome shotgun (WGS) entry which is preliminary data.</text>
</comment>
<reference evidence="8 9" key="1">
    <citation type="journal article" date="2016" name="Nat. Commun.">
        <title>Thousands of microbial genomes shed light on interconnected biogeochemical processes in an aquifer system.</title>
        <authorList>
            <person name="Anantharaman K."/>
            <person name="Brown C.T."/>
            <person name="Hug L.A."/>
            <person name="Sharon I."/>
            <person name="Castelle C.J."/>
            <person name="Probst A.J."/>
            <person name="Thomas B.C."/>
            <person name="Singh A."/>
            <person name="Wilkins M.J."/>
            <person name="Karaoz U."/>
            <person name="Brodie E.L."/>
            <person name="Williams K.H."/>
            <person name="Hubbard S.S."/>
            <person name="Banfield J.F."/>
        </authorList>
    </citation>
    <scope>NUCLEOTIDE SEQUENCE [LARGE SCALE GENOMIC DNA]</scope>
</reference>
<evidence type="ECO:0000259" key="7">
    <source>
        <dbReference type="PROSITE" id="PS51352"/>
    </source>
</evidence>
<dbReference type="InterPro" id="IPR013766">
    <property type="entry name" value="Thioredoxin_domain"/>
</dbReference>
<comment type="similarity">
    <text evidence="1">Belongs to the thioredoxin family. DsbA subfamily.</text>
</comment>
<keyword evidence="3" id="KW-0560">Oxidoreductase</keyword>
<dbReference type="AlphaFoldDB" id="A0A1G2DEE5"/>
<keyword evidence="6" id="KW-1133">Transmembrane helix</keyword>
<dbReference type="EMBL" id="MHLN01000015">
    <property type="protein sequence ID" value="OGZ11812.1"/>
    <property type="molecule type" value="Genomic_DNA"/>
</dbReference>
<evidence type="ECO:0000256" key="3">
    <source>
        <dbReference type="ARBA" id="ARBA00023002"/>
    </source>
</evidence>
<dbReference type="SUPFAM" id="SSF52833">
    <property type="entry name" value="Thioredoxin-like"/>
    <property type="match status" value="1"/>
</dbReference>
<dbReference type="PANTHER" id="PTHR13887:SF14">
    <property type="entry name" value="DISULFIDE BOND FORMATION PROTEIN D"/>
    <property type="match status" value="1"/>
</dbReference>
<evidence type="ECO:0000256" key="5">
    <source>
        <dbReference type="ARBA" id="ARBA00023284"/>
    </source>
</evidence>
<dbReference type="Pfam" id="PF13462">
    <property type="entry name" value="Thioredoxin_4"/>
    <property type="match status" value="1"/>
</dbReference>
<evidence type="ECO:0000313" key="8">
    <source>
        <dbReference type="EMBL" id="OGZ11812.1"/>
    </source>
</evidence>
<dbReference type="GO" id="GO:0016491">
    <property type="term" value="F:oxidoreductase activity"/>
    <property type="evidence" value="ECO:0007669"/>
    <property type="project" value="UniProtKB-KW"/>
</dbReference>
<dbReference type="PROSITE" id="PS51352">
    <property type="entry name" value="THIOREDOXIN_2"/>
    <property type="match status" value="1"/>
</dbReference>
<dbReference type="Gene3D" id="3.40.30.10">
    <property type="entry name" value="Glutaredoxin"/>
    <property type="match status" value="1"/>
</dbReference>
<evidence type="ECO:0000256" key="4">
    <source>
        <dbReference type="ARBA" id="ARBA00023157"/>
    </source>
</evidence>
<name>A0A1G2DEE5_9BACT</name>
<dbReference type="InterPro" id="IPR012336">
    <property type="entry name" value="Thioredoxin-like_fold"/>
</dbReference>
<evidence type="ECO:0000313" key="9">
    <source>
        <dbReference type="Proteomes" id="UP000178099"/>
    </source>
</evidence>
<evidence type="ECO:0000256" key="6">
    <source>
        <dbReference type="SAM" id="Phobius"/>
    </source>
</evidence>
<evidence type="ECO:0000256" key="2">
    <source>
        <dbReference type="ARBA" id="ARBA00022729"/>
    </source>
</evidence>
<gene>
    <name evidence="8" type="ORF">A3D67_02175</name>
</gene>
<feature type="domain" description="Thioredoxin" evidence="7">
    <location>
        <begin position="122"/>
        <end position="329"/>
    </location>
</feature>
<dbReference type="InterPro" id="IPR036249">
    <property type="entry name" value="Thioredoxin-like_sf"/>
</dbReference>
<keyword evidence="2" id="KW-0732">Signal</keyword>
<organism evidence="8 9">
    <name type="scientific">Candidatus Lloydbacteria bacterium RIFCSPHIGHO2_02_FULL_51_22</name>
    <dbReference type="NCBI Taxonomy" id="1798663"/>
    <lineage>
        <taxon>Bacteria</taxon>
        <taxon>Candidatus Lloydiibacteriota</taxon>
    </lineage>
</organism>
<keyword evidence="6" id="KW-0812">Transmembrane</keyword>
<keyword evidence="4" id="KW-1015">Disulfide bond</keyword>
<keyword evidence="5" id="KW-0676">Redox-active center</keyword>
<proteinExistence type="inferred from homology"/>
<evidence type="ECO:0000256" key="1">
    <source>
        <dbReference type="ARBA" id="ARBA00005791"/>
    </source>
</evidence>
<feature type="transmembrane region" description="Helical" evidence="6">
    <location>
        <begin position="103"/>
        <end position="123"/>
    </location>
</feature>
<protein>
    <recommendedName>
        <fullName evidence="7">Thioredoxin domain-containing protein</fullName>
    </recommendedName>
</protein>
<sequence length="330" mass="35198">MIPVPLRETTPFLKKKGVVFSLPRNRVCASAVTSIVVAHIFVLHNAVKKVSGGGRDLKPIILRTRMRSFLYTEILCYTLKIVTNTLLMEPTTEQNKNNNNFNVPLAIIIAGVLVAGSIMYVGFGGKGGGANTAAVDTAGDAPKVTVSADDHILGKPDAPVILVEFSDLECPFCKTFHQTMKQVMETYGGDGKVAWVYKHFPIDSIHPKARKEAAAAECAGKLGGPTKFWEYTDAVFAITPSNNGLDANLLPKIAGDIGIDKTAFISCLDASAENGVDDTVQKDLDEGIAAGVRGTPFTLILTKNGGIPVPINGAEPFEMVKEKIDAALGK</sequence>
<accession>A0A1G2DEE5</accession>
<keyword evidence="6" id="KW-0472">Membrane</keyword>
<dbReference type="Proteomes" id="UP000178099">
    <property type="component" value="Unassembled WGS sequence"/>
</dbReference>
<dbReference type="PANTHER" id="PTHR13887">
    <property type="entry name" value="GLUTATHIONE S-TRANSFERASE KAPPA"/>
    <property type="match status" value="1"/>
</dbReference>